<dbReference type="GO" id="GO:0043590">
    <property type="term" value="C:bacterial nucleoid"/>
    <property type="evidence" value="ECO:0007669"/>
    <property type="project" value="TreeGrafter"/>
</dbReference>
<keyword evidence="4 6" id="KW-0963">Cytoplasm</keyword>
<sequence>MWFKNILVYRLTSPLEGLEKLEELLEKNAFQGCGSQDMQAQGWTSPLGRHGKMLSHTANGFHMLCMQRQERVLPAAVINEALEEKIADLEEAQARKVYRKERVEMKEEVVIEMLPRAFTKSQKLFAYIDEAEGLIIVNSTSGTRAEELLGLLRESVGSLPLVPLMVNSLPADVLTRWLQAEDLPEGFLLGNECELRDPQNPSNVVRAKEQDLYGEEIAKHLEVGKRASKLAMVYNEAIEFTITEDVSVQKIKFSELVQEKTGDTSGEDDQFDSDFAVMTLELRLLIQELIKALGGIADS</sequence>
<keyword evidence="8" id="KW-1185">Reference proteome</keyword>
<dbReference type="GO" id="GO:0000018">
    <property type="term" value="P:regulation of DNA recombination"/>
    <property type="evidence" value="ECO:0007669"/>
    <property type="project" value="TreeGrafter"/>
</dbReference>
<dbReference type="HAMAP" id="MF_00194">
    <property type="entry name" value="RdgC"/>
    <property type="match status" value="1"/>
</dbReference>
<gene>
    <name evidence="6" type="primary">rdgC</name>
    <name evidence="7" type="ORF">EDC56_0719</name>
</gene>
<dbReference type="AlphaFoldDB" id="A0A3N2DZC8"/>
<evidence type="ECO:0000313" key="7">
    <source>
        <dbReference type="EMBL" id="ROS05190.1"/>
    </source>
</evidence>
<dbReference type="Pfam" id="PF04381">
    <property type="entry name" value="RdgC"/>
    <property type="match status" value="1"/>
</dbReference>
<comment type="subcellular location">
    <subcellularLocation>
        <location evidence="1 6">Cytoplasm</location>
        <location evidence="1 6">Nucleoid</location>
    </subcellularLocation>
</comment>
<comment type="similarity">
    <text evidence="2 6">Belongs to the RdgC family.</text>
</comment>
<reference evidence="7 8" key="1">
    <citation type="submission" date="2018-11" db="EMBL/GenBank/DDBJ databases">
        <title>Genomic Encyclopedia of Type Strains, Phase IV (KMG-IV): sequencing the most valuable type-strain genomes for metagenomic binning, comparative biology and taxonomic classification.</title>
        <authorList>
            <person name="Goeker M."/>
        </authorList>
    </citation>
    <scope>NUCLEOTIDE SEQUENCE [LARGE SCALE GENOMIC DNA]</scope>
    <source>
        <strain evidence="7 8">DSM 100316</strain>
    </source>
</reference>
<dbReference type="PANTHER" id="PTHR38103:SF1">
    <property type="entry name" value="RECOMBINATION-ASSOCIATED PROTEIN RDGC"/>
    <property type="match status" value="1"/>
</dbReference>
<evidence type="ECO:0000256" key="2">
    <source>
        <dbReference type="ARBA" id="ARBA00008657"/>
    </source>
</evidence>
<dbReference type="PANTHER" id="PTHR38103">
    <property type="entry name" value="RECOMBINATION-ASSOCIATED PROTEIN RDGC"/>
    <property type="match status" value="1"/>
</dbReference>
<accession>A0A3N2DZC8</accession>
<comment type="caution">
    <text evidence="7">The sequence shown here is derived from an EMBL/GenBank/DDBJ whole genome shotgun (WGS) entry which is preliminary data.</text>
</comment>
<dbReference type="NCBIfam" id="NF001462">
    <property type="entry name" value="PRK00321.1-3"/>
    <property type="match status" value="1"/>
</dbReference>
<evidence type="ECO:0000256" key="4">
    <source>
        <dbReference type="ARBA" id="ARBA00022490"/>
    </source>
</evidence>
<dbReference type="Proteomes" id="UP000275394">
    <property type="component" value="Unassembled WGS sequence"/>
</dbReference>
<organism evidence="7 8">
    <name type="scientific">Sinobacterium caligoides</name>
    <dbReference type="NCBI Taxonomy" id="933926"/>
    <lineage>
        <taxon>Bacteria</taxon>
        <taxon>Pseudomonadati</taxon>
        <taxon>Pseudomonadota</taxon>
        <taxon>Gammaproteobacteria</taxon>
        <taxon>Cellvibrionales</taxon>
        <taxon>Spongiibacteraceae</taxon>
        <taxon>Sinobacterium</taxon>
    </lineage>
</organism>
<evidence type="ECO:0000256" key="1">
    <source>
        <dbReference type="ARBA" id="ARBA00004453"/>
    </source>
</evidence>
<dbReference type="GO" id="GO:0003690">
    <property type="term" value="F:double-stranded DNA binding"/>
    <property type="evidence" value="ECO:0007669"/>
    <property type="project" value="TreeGrafter"/>
</dbReference>
<comment type="function">
    <text evidence="6">May be involved in recombination.</text>
</comment>
<dbReference type="OrthoDB" id="5290530at2"/>
<evidence type="ECO:0000256" key="3">
    <source>
        <dbReference type="ARBA" id="ARBA00022296"/>
    </source>
</evidence>
<dbReference type="InterPro" id="IPR007476">
    <property type="entry name" value="RdgC"/>
</dbReference>
<protein>
    <recommendedName>
        <fullName evidence="3 6">Recombination-associated protein RdgC</fullName>
    </recommendedName>
</protein>
<dbReference type="EMBL" id="RKHR01000003">
    <property type="protein sequence ID" value="ROS05190.1"/>
    <property type="molecule type" value="Genomic_DNA"/>
</dbReference>
<dbReference type="RefSeq" id="WP_123711123.1">
    <property type="nucleotide sequence ID" value="NZ_RKHR01000003.1"/>
</dbReference>
<dbReference type="GO" id="GO:0006310">
    <property type="term" value="P:DNA recombination"/>
    <property type="evidence" value="ECO:0007669"/>
    <property type="project" value="UniProtKB-UniRule"/>
</dbReference>
<dbReference type="NCBIfam" id="NF001464">
    <property type="entry name" value="PRK00321.1-5"/>
    <property type="match status" value="1"/>
</dbReference>
<proteinExistence type="inferred from homology"/>
<evidence type="ECO:0000256" key="5">
    <source>
        <dbReference type="ARBA" id="ARBA00023172"/>
    </source>
</evidence>
<dbReference type="GO" id="GO:0005737">
    <property type="term" value="C:cytoplasm"/>
    <property type="evidence" value="ECO:0007669"/>
    <property type="project" value="UniProtKB-UniRule"/>
</dbReference>
<evidence type="ECO:0000313" key="8">
    <source>
        <dbReference type="Proteomes" id="UP000275394"/>
    </source>
</evidence>
<name>A0A3N2DZC8_9GAMM</name>
<keyword evidence="5 6" id="KW-0233">DNA recombination</keyword>
<evidence type="ECO:0000256" key="6">
    <source>
        <dbReference type="HAMAP-Rule" id="MF_00194"/>
    </source>
</evidence>